<name>A0A975BYI4_9BACT</name>
<dbReference type="AlphaFoldDB" id="A0A975BYI4"/>
<accession>A0A975BYI4</accession>
<proteinExistence type="predicted"/>
<keyword evidence="2" id="KW-1185">Reference proteome</keyword>
<gene>
    <name evidence="1" type="ORF">dnm_096600</name>
</gene>
<organism evidence="1 2">
    <name type="scientific">Desulfonema magnum</name>
    <dbReference type="NCBI Taxonomy" id="45655"/>
    <lineage>
        <taxon>Bacteria</taxon>
        <taxon>Pseudomonadati</taxon>
        <taxon>Thermodesulfobacteriota</taxon>
        <taxon>Desulfobacteria</taxon>
        <taxon>Desulfobacterales</taxon>
        <taxon>Desulfococcaceae</taxon>
        <taxon>Desulfonema</taxon>
    </lineage>
</organism>
<dbReference type="EMBL" id="CP061800">
    <property type="protein sequence ID" value="QTA93558.1"/>
    <property type="molecule type" value="Genomic_DNA"/>
</dbReference>
<dbReference type="Proteomes" id="UP000663722">
    <property type="component" value="Chromosome"/>
</dbReference>
<evidence type="ECO:0000313" key="2">
    <source>
        <dbReference type="Proteomes" id="UP000663722"/>
    </source>
</evidence>
<protein>
    <submittedName>
        <fullName evidence="1">Uncharacterized protein</fullName>
    </submittedName>
</protein>
<reference evidence="1" key="1">
    <citation type="journal article" date="2021" name="Microb. Physiol.">
        <title>Proteogenomic Insights into the Physiology of Marine, Sulfate-Reducing, Filamentous Desulfonema limicola and Desulfonema magnum.</title>
        <authorList>
            <person name="Schnaars V."/>
            <person name="Wohlbrand L."/>
            <person name="Scheve S."/>
            <person name="Hinrichs C."/>
            <person name="Reinhardt R."/>
            <person name="Rabus R."/>
        </authorList>
    </citation>
    <scope>NUCLEOTIDE SEQUENCE</scope>
    <source>
        <strain evidence="1">4be13</strain>
    </source>
</reference>
<dbReference type="KEGG" id="dmm:dnm_096600"/>
<evidence type="ECO:0000313" key="1">
    <source>
        <dbReference type="EMBL" id="QTA93558.1"/>
    </source>
</evidence>
<sequence length="52" mass="6137">MPIYKTHICLHTSKTSSPVTNFKYLYKSFMTFFRSLIPNFQAVTVSEILQNY</sequence>